<dbReference type="Proteomes" id="UP000053097">
    <property type="component" value="Unassembled WGS sequence"/>
</dbReference>
<dbReference type="AlphaFoldDB" id="A0A026VZ02"/>
<sequence length="61" mass="7383">MRRQLDGKDSSVRVASKKVLCKVCFYFSSEVIVKIRKMYVCWFSLRYIVYKKWRSGFDAEF</sequence>
<accession>A0A026VZ02</accession>
<reference evidence="1 2" key="1">
    <citation type="journal article" date="2014" name="Curr. Biol.">
        <title>The genome of the clonal raider ant Cerapachys biroi.</title>
        <authorList>
            <person name="Oxley P.R."/>
            <person name="Ji L."/>
            <person name="Fetter-Pruneda I."/>
            <person name="McKenzie S.K."/>
            <person name="Li C."/>
            <person name="Hu H."/>
            <person name="Zhang G."/>
            <person name="Kronauer D.J."/>
        </authorList>
    </citation>
    <scope>NUCLEOTIDE SEQUENCE [LARGE SCALE GENOMIC DNA]</scope>
</reference>
<organism evidence="1 2">
    <name type="scientific">Ooceraea biroi</name>
    <name type="common">Clonal raider ant</name>
    <name type="synonym">Cerapachys biroi</name>
    <dbReference type="NCBI Taxonomy" id="2015173"/>
    <lineage>
        <taxon>Eukaryota</taxon>
        <taxon>Metazoa</taxon>
        <taxon>Ecdysozoa</taxon>
        <taxon>Arthropoda</taxon>
        <taxon>Hexapoda</taxon>
        <taxon>Insecta</taxon>
        <taxon>Pterygota</taxon>
        <taxon>Neoptera</taxon>
        <taxon>Endopterygota</taxon>
        <taxon>Hymenoptera</taxon>
        <taxon>Apocrita</taxon>
        <taxon>Aculeata</taxon>
        <taxon>Formicoidea</taxon>
        <taxon>Formicidae</taxon>
        <taxon>Dorylinae</taxon>
        <taxon>Ooceraea</taxon>
    </lineage>
</organism>
<gene>
    <name evidence="1" type="ORF">X777_12942</name>
</gene>
<name>A0A026VZ02_OOCBI</name>
<protein>
    <submittedName>
        <fullName evidence="1">Uncharacterized protein</fullName>
    </submittedName>
</protein>
<evidence type="ECO:0000313" key="1">
    <source>
        <dbReference type="EMBL" id="EZA48900.1"/>
    </source>
</evidence>
<proteinExistence type="predicted"/>
<evidence type="ECO:0000313" key="2">
    <source>
        <dbReference type="Proteomes" id="UP000053097"/>
    </source>
</evidence>
<keyword evidence="2" id="KW-1185">Reference proteome</keyword>
<dbReference type="EMBL" id="KK107566">
    <property type="protein sequence ID" value="EZA48900.1"/>
    <property type="molecule type" value="Genomic_DNA"/>
</dbReference>